<gene>
    <name evidence="1" type="ORF">T4B_9041</name>
</gene>
<keyword evidence="2" id="KW-1185">Reference proteome</keyword>
<dbReference type="EMBL" id="JYDS01002397">
    <property type="protein sequence ID" value="KRY97457.1"/>
    <property type="molecule type" value="Genomic_DNA"/>
</dbReference>
<proteinExistence type="predicted"/>
<organism evidence="1 2">
    <name type="scientific">Trichinella pseudospiralis</name>
    <name type="common">Parasitic roundworm</name>
    <dbReference type="NCBI Taxonomy" id="6337"/>
    <lineage>
        <taxon>Eukaryota</taxon>
        <taxon>Metazoa</taxon>
        <taxon>Ecdysozoa</taxon>
        <taxon>Nematoda</taxon>
        <taxon>Enoplea</taxon>
        <taxon>Dorylaimia</taxon>
        <taxon>Trichinellida</taxon>
        <taxon>Trichinellidae</taxon>
        <taxon>Trichinella</taxon>
    </lineage>
</organism>
<dbReference type="AlphaFoldDB" id="A0A0V1GGP6"/>
<accession>A0A0V1GGP6</accession>
<comment type="caution">
    <text evidence="1">The sequence shown here is derived from an EMBL/GenBank/DDBJ whole genome shotgun (WGS) entry which is preliminary data.</text>
</comment>
<reference evidence="1 2" key="1">
    <citation type="submission" date="2015-01" db="EMBL/GenBank/DDBJ databases">
        <title>Evolution of Trichinella species and genotypes.</title>
        <authorList>
            <person name="Korhonen P.K."/>
            <person name="Edoardo P."/>
            <person name="Giuseppe L.R."/>
            <person name="Gasser R.B."/>
        </authorList>
    </citation>
    <scope>NUCLEOTIDE SEQUENCE [LARGE SCALE GENOMIC DNA]</scope>
    <source>
        <strain evidence="1">ISS588</strain>
    </source>
</reference>
<evidence type="ECO:0000313" key="1">
    <source>
        <dbReference type="EMBL" id="KRY97457.1"/>
    </source>
</evidence>
<dbReference type="Proteomes" id="UP000054805">
    <property type="component" value="Unassembled WGS sequence"/>
</dbReference>
<sequence>MAPSYNVMMMQNVKNNINQDMEVLQFFLLSL</sequence>
<evidence type="ECO:0000313" key="2">
    <source>
        <dbReference type="Proteomes" id="UP000054805"/>
    </source>
</evidence>
<protein>
    <submittedName>
        <fullName evidence="1">Uncharacterized protein</fullName>
    </submittedName>
</protein>
<name>A0A0V1GGP6_TRIPS</name>